<evidence type="ECO:0000256" key="10">
    <source>
        <dbReference type="SAM" id="SignalP"/>
    </source>
</evidence>
<dbReference type="AlphaFoldDB" id="A0A814J806"/>
<dbReference type="SUPFAM" id="SSF48225">
    <property type="entry name" value="Seven-hairpin glycosidases"/>
    <property type="match status" value="1"/>
</dbReference>
<dbReference type="InterPro" id="IPR036026">
    <property type="entry name" value="Seven-hairpin_glycosidases"/>
</dbReference>
<comment type="similarity">
    <text evidence="2 7">Belongs to the glycosyl hydrolase 47 family.</text>
</comment>
<keyword evidence="9" id="KW-1133">Transmembrane helix</keyword>
<evidence type="ECO:0000256" key="3">
    <source>
        <dbReference type="ARBA" id="ARBA00022824"/>
    </source>
</evidence>
<feature type="compositionally biased region" description="Polar residues" evidence="8">
    <location>
        <begin position="734"/>
        <end position="746"/>
    </location>
</feature>
<dbReference type="Gene3D" id="1.50.10.10">
    <property type="match status" value="1"/>
</dbReference>
<proteinExistence type="inferred from homology"/>
<dbReference type="PRINTS" id="PR00747">
    <property type="entry name" value="GLYHDRLASE47"/>
</dbReference>
<keyword evidence="10" id="KW-0732">Signal</keyword>
<dbReference type="GO" id="GO:0044322">
    <property type="term" value="C:endoplasmic reticulum quality control compartment"/>
    <property type="evidence" value="ECO:0007669"/>
    <property type="project" value="GOC"/>
</dbReference>
<dbReference type="GO" id="GO:0005778">
    <property type="term" value="C:peroxisomal membrane"/>
    <property type="evidence" value="ECO:0007669"/>
    <property type="project" value="InterPro"/>
</dbReference>
<organism evidence="11 12">
    <name type="scientific">Adineta ricciae</name>
    <name type="common">Rotifer</name>
    <dbReference type="NCBI Taxonomy" id="249248"/>
    <lineage>
        <taxon>Eukaryota</taxon>
        <taxon>Metazoa</taxon>
        <taxon>Spiralia</taxon>
        <taxon>Gnathifera</taxon>
        <taxon>Rotifera</taxon>
        <taxon>Eurotatoria</taxon>
        <taxon>Bdelloidea</taxon>
        <taxon>Adinetida</taxon>
        <taxon>Adinetidae</taxon>
        <taxon>Adineta</taxon>
    </lineage>
</organism>
<evidence type="ECO:0000256" key="1">
    <source>
        <dbReference type="ARBA" id="ARBA00004240"/>
    </source>
</evidence>
<evidence type="ECO:0000313" key="11">
    <source>
        <dbReference type="EMBL" id="CAF1033884.1"/>
    </source>
</evidence>
<name>A0A814J806_ADIRI</name>
<keyword evidence="3" id="KW-0256">Endoplasmic reticulum</keyword>
<dbReference type="GO" id="GO:0005509">
    <property type="term" value="F:calcium ion binding"/>
    <property type="evidence" value="ECO:0007669"/>
    <property type="project" value="InterPro"/>
</dbReference>
<evidence type="ECO:0000256" key="8">
    <source>
        <dbReference type="SAM" id="MobiDB-lite"/>
    </source>
</evidence>
<dbReference type="Pfam" id="PF04882">
    <property type="entry name" value="Peroxin-3"/>
    <property type="match status" value="1"/>
</dbReference>
<gene>
    <name evidence="11" type="ORF">EDS130_LOCUS16556</name>
</gene>
<comment type="cofactor">
    <cofactor evidence="6">
        <name>Ca(2+)</name>
        <dbReference type="ChEBI" id="CHEBI:29108"/>
    </cofactor>
</comment>
<keyword evidence="7" id="KW-0378">Hydrolase</keyword>
<dbReference type="InterPro" id="IPR006966">
    <property type="entry name" value="Peroxin-3"/>
</dbReference>
<sequence>MFCDTKTIVLLISFFITSAYSNEGQFSKQKQLYYKSRVKQMFYHAYDSYLKFAYPYDELRPLTCDGYDTWGSYSLSLVDAIDTLATLGNNTEFARVYTLIQNLDIERDINVSVFETNIRVIGGLLSAHLLAKRMNVPVNATWPCTGPLLDLAVALANKVLPAFDTATGNYDSVVGCNEIVSSVKGIPYGTVNLVWGVPVDETNITCTAGGGTFLIEFGTLSRLTGDPVYERVALRALKSLWSKRSAINLVGNHINIQTGAWTANDCTIGSGVDSYFEYLVKGAILLRQPDLMDMMSVYIKAIDKHLSDGSGWFVFANYEQGRKTMPLFASLDAFYPGLLTLVGELDRARETLYAYHTMWRKFGSMPEFYNLVQQDCMQGREAYPLRPEHIESIMYLYKATKDDTLLFMAADIFDAIESCCKTSCGYTSLKNVKDHQLDNRMESFFLAETIKYLYLIFDEENFLHSNGEYATEHYTSSGSCFLETSFVYNTEAHPIDIGALDCCTPSFIKEKTSAKVDENTLTKEQMRWLRDSLLNEELNGAIKKNFSTLTCSALAYEQRFSIYGEILTFIRLFFIMVWEFIKRHRRKLYIISLLAGGGYAAARFLNRKLSTMLNEQDKMLSEWKKQLYYEHNRDTSLRTSTDIFAQVVLNINRSFQCESILAKLPTITDSTQKRELWEQLRTECFARLFTLAYSSSFVLALTELVVSALSGRLYSQSQIQQSLPSSTTAPGGVSATSKSAHAESTQSQNSLLSREIQLACLDVIRYTTEAGMNCLIDDIRKATQSILSRIPLSQMLDINDIMWYCSEVRHQIEKKRYQTTPNHYPLLKYVRSNAFPARPNQPATTTSSSAYSMSNILSTTSSLFTTRTHSPPSVFNVQQQFEIECIEMIESETFQRVLIQIIDQSFSNIYDEFAREMVKPSMTNSSADDKSANSTIIVDSQLPLAKIVPMSNNIYSKLSSQHEQLMLHFQNLACCPELHEYTKYAYDLFSNESLQSASRTAFSFLPSPSASSLQANFSSFLQSLMSPQ</sequence>
<evidence type="ECO:0000313" key="12">
    <source>
        <dbReference type="Proteomes" id="UP000663852"/>
    </source>
</evidence>
<comment type="caution">
    <text evidence="11">The sequence shown here is derived from an EMBL/GenBank/DDBJ whole genome shotgun (WGS) entry which is preliminary data.</text>
</comment>
<feature type="transmembrane region" description="Helical" evidence="9">
    <location>
        <begin position="560"/>
        <end position="581"/>
    </location>
</feature>
<dbReference type="GO" id="GO:0004571">
    <property type="term" value="F:mannosyl-oligosaccharide 1,2-alpha-mannosidase activity"/>
    <property type="evidence" value="ECO:0007669"/>
    <property type="project" value="InterPro"/>
</dbReference>
<evidence type="ECO:0000256" key="6">
    <source>
        <dbReference type="PIRSR" id="PIRSR601382-2"/>
    </source>
</evidence>
<dbReference type="Proteomes" id="UP000663852">
    <property type="component" value="Unassembled WGS sequence"/>
</dbReference>
<reference evidence="11" key="1">
    <citation type="submission" date="2021-02" db="EMBL/GenBank/DDBJ databases">
        <authorList>
            <person name="Nowell W R."/>
        </authorList>
    </citation>
    <scope>NUCLEOTIDE SEQUENCE</scope>
</reference>
<keyword evidence="9" id="KW-0472">Membrane</keyword>
<keyword evidence="4" id="KW-0325">Glycoprotein</keyword>
<feature type="active site" evidence="5">
    <location>
        <position position="273"/>
    </location>
</feature>
<evidence type="ECO:0000256" key="5">
    <source>
        <dbReference type="PIRSR" id="PIRSR601382-1"/>
    </source>
</evidence>
<evidence type="ECO:0000256" key="2">
    <source>
        <dbReference type="ARBA" id="ARBA00007658"/>
    </source>
</evidence>
<feature type="region of interest" description="Disordered" evidence="8">
    <location>
        <begin position="723"/>
        <end position="746"/>
    </location>
</feature>
<feature type="signal peptide" evidence="10">
    <location>
        <begin position="1"/>
        <end position="21"/>
    </location>
</feature>
<dbReference type="InterPro" id="IPR012341">
    <property type="entry name" value="6hp_glycosidase-like_sf"/>
</dbReference>
<comment type="subcellular location">
    <subcellularLocation>
        <location evidence="1">Endoplasmic reticulum</location>
    </subcellularLocation>
</comment>
<keyword evidence="9" id="KW-0812">Transmembrane</keyword>
<dbReference type="PANTHER" id="PTHR45679">
    <property type="entry name" value="ER DEGRADATION-ENHANCING ALPHA-MANNOSIDASE-LIKE PROTEIN 2"/>
    <property type="match status" value="1"/>
</dbReference>
<evidence type="ECO:0000256" key="7">
    <source>
        <dbReference type="RuleBase" id="RU361193"/>
    </source>
</evidence>
<feature type="transmembrane region" description="Helical" evidence="9">
    <location>
        <begin position="588"/>
        <end position="605"/>
    </location>
</feature>
<dbReference type="GO" id="GO:1904380">
    <property type="term" value="P:endoplasmic reticulum mannose trimming"/>
    <property type="evidence" value="ECO:0007669"/>
    <property type="project" value="InterPro"/>
</dbReference>
<accession>A0A814J806</accession>
<keyword evidence="7" id="KW-0326">Glycosidase</keyword>
<dbReference type="EMBL" id="CAJNOJ010000072">
    <property type="protein sequence ID" value="CAF1033884.1"/>
    <property type="molecule type" value="Genomic_DNA"/>
</dbReference>
<keyword evidence="6" id="KW-0106">Calcium</keyword>
<dbReference type="GO" id="GO:0005975">
    <property type="term" value="P:carbohydrate metabolic process"/>
    <property type="evidence" value="ECO:0007669"/>
    <property type="project" value="InterPro"/>
</dbReference>
<dbReference type="InterPro" id="IPR001382">
    <property type="entry name" value="Glyco_hydro_47"/>
</dbReference>
<dbReference type="Pfam" id="PF01532">
    <property type="entry name" value="Glyco_hydro_47"/>
    <property type="match status" value="1"/>
</dbReference>
<feature type="chain" id="PRO_5032606035" description="alpha-1,2-Mannosidase" evidence="10">
    <location>
        <begin position="22"/>
        <end position="1028"/>
    </location>
</feature>
<dbReference type="InterPro" id="IPR044674">
    <property type="entry name" value="EDEM1/2/3"/>
</dbReference>
<evidence type="ECO:0000256" key="9">
    <source>
        <dbReference type="SAM" id="Phobius"/>
    </source>
</evidence>
<dbReference type="EC" id="3.2.1.-" evidence="7"/>
<keyword evidence="6" id="KW-0479">Metal-binding</keyword>
<feature type="active site" description="Proton donor" evidence="5">
    <location>
        <position position="115"/>
    </location>
</feature>
<feature type="active site" description="Proton donor" evidence="5">
    <location>
        <position position="367"/>
    </location>
</feature>
<dbReference type="GO" id="GO:0007031">
    <property type="term" value="P:peroxisome organization"/>
    <property type="evidence" value="ECO:0007669"/>
    <property type="project" value="InterPro"/>
</dbReference>
<dbReference type="OrthoDB" id="8118055at2759"/>
<evidence type="ECO:0000256" key="4">
    <source>
        <dbReference type="ARBA" id="ARBA00023180"/>
    </source>
</evidence>
<feature type="active site" evidence="5">
    <location>
        <position position="388"/>
    </location>
</feature>
<feature type="binding site" evidence="6">
    <location>
        <position position="490"/>
    </location>
    <ligand>
        <name>Ca(2+)</name>
        <dbReference type="ChEBI" id="CHEBI:29108"/>
    </ligand>
</feature>
<protein>
    <recommendedName>
        <fullName evidence="7">alpha-1,2-Mannosidase</fullName>
        <ecNumber evidence="7">3.2.1.-</ecNumber>
    </recommendedName>
</protein>
<dbReference type="PANTHER" id="PTHR45679:SF6">
    <property type="entry name" value="ER DEGRADATION-ENHANCING ALPHA-MANNOSIDASE-LIKE PROTEIN 2"/>
    <property type="match status" value="1"/>
</dbReference>